<accession>A0ABP9N4D1</accession>
<keyword evidence="2" id="KW-1185">Reference proteome</keyword>
<dbReference type="EMBL" id="BAABIZ010000008">
    <property type="protein sequence ID" value="GAA5107690.1"/>
    <property type="molecule type" value="Genomic_DNA"/>
</dbReference>
<name>A0ABP9N4D1_9HYPH</name>
<proteinExistence type="predicted"/>
<organism evidence="1 2">
    <name type="scientific">Bartonella jaculi</name>
    <dbReference type="NCBI Taxonomy" id="686226"/>
    <lineage>
        <taxon>Bacteria</taxon>
        <taxon>Pseudomonadati</taxon>
        <taxon>Pseudomonadota</taxon>
        <taxon>Alphaproteobacteria</taxon>
        <taxon>Hyphomicrobiales</taxon>
        <taxon>Bartonellaceae</taxon>
        <taxon>Bartonella</taxon>
    </lineage>
</organism>
<evidence type="ECO:0000313" key="1">
    <source>
        <dbReference type="EMBL" id="GAA5107690.1"/>
    </source>
</evidence>
<evidence type="ECO:0000313" key="2">
    <source>
        <dbReference type="Proteomes" id="UP001500864"/>
    </source>
</evidence>
<comment type="caution">
    <text evidence="1">The sequence shown here is derived from an EMBL/GenBank/DDBJ whole genome shotgun (WGS) entry which is preliminary data.</text>
</comment>
<sequence length="49" mass="5554">MQQAGLGVCPYGFHSSLASWFAEITNTPYEDAEIEDERTAEQVFIIQFL</sequence>
<protein>
    <submittedName>
        <fullName evidence="1">Uncharacterized protein</fullName>
    </submittedName>
</protein>
<dbReference type="Proteomes" id="UP001500864">
    <property type="component" value="Unassembled WGS sequence"/>
</dbReference>
<gene>
    <name evidence="1" type="ORF">GCM10023261_09250</name>
</gene>
<reference evidence="2" key="1">
    <citation type="journal article" date="2019" name="Int. J. Syst. Evol. Microbiol.">
        <title>The Global Catalogue of Microorganisms (GCM) 10K type strain sequencing project: providing services to taxonomists for standard genome sequencing and annotation.</title>
        <authorList>
            <consortium name="The Broad Institute Genomics Platform"/>
            <consortium name="The Broad Institute Genome Sequencing Center for Infectious Disease"/>
            <person name="Wu L."/>
            <person name="Ma J."/>
        </authorList>
    </citation>
    <scope>NUCLEOTIDE SEQUENCE [LARGE SCALE GENOMIC DNA]</scope>
    <source>
        <strain evidence="2">JCM 17712</strain>
    </source>
</reference>